<evidence type="ECO:0000313" key="2">
    <source>
        <dbReference type="EMBL" id="KAK7036669.1"/>
    </source>
</evidence>
<dbReference type="Proteomes" id="UP001383192">
    <property type="component" value="Unassembled WGS sequence"/>
</dbReference>
<accession>A0AAW0CCF5</accession>
<evidence type="ECO:0000313" key="3">
    <source>
        <dbReference type="Proteomes" id="UP001383192"/>
    </source>
</evidence>
<dbReference type="AlphaFoldDB" id="A0AAW0CCF5"/>
<feature type="compositionally biased region" description="Acidic residues" evidence="1">
    <location>
        <begin position="68"/>
        <end position="79"/>
    </location>
</feature>
<comment type="caution">
    <text evidence="2">The sequence shown here is derived from an EMBL/GenBank/DDBJ whole genome shotgun (WGS) entry which is preliminary data.</text>
</comment>
<organism evidence="2 3">
    <name type="scientific">Paramarasmius palmivorus</name>
    <dbReference type="NCBI Taxonomy" id="297713"/>
    <lineage>
        <taxon>Eukaryota</taxon>
        <taxon>Fungi</taxon>
        <taxon>Dikarya</taxon>
        <taxon>Basidiomycota</taxon>
        <taxon>Agaricomycotina</taxon>
        <taxon>Agaricomycetes</taxon>
        <taxon>Agaricomycetidae</taxon>
        <taxon>Agaricales</taxon>
        <taxon>Marasmiineae</taxon>
        <taxon>Marasmiaceae</taxon>
        <taxon>Paramarasmius</taxon>
    </lineage>
</organism>
<reference evidence="2 3" key="1">
    <citation type="submission" date="2024-01" db="EMBL/GenBank/DDBJ databases">
        <title>A draft genome for a cacao thread blight-causing isolate of Paramarasmius palmivorus.</title>
        <authorList>
            <person name="Baruah I.K."/>
            <person name="Bukari Y."/>
            <person name="Amoako-Attah I."/>
            <person name="Meinhardt L.W."/>
            <person name="Bailey B.A."/>
            <person name="Cohen S.P."/>
        </authorList>
    </citation>
    <scope>NUCLEOTIDE SEQUENCE [LARGE SCALE GENOMIC DNA]</scope>
    <source>
        <strain evidence="2 3">GH-12</strain>
    </source>
</reference>
<proteinExistence type="predicted"/>
<sequence>MSNLVSSVAWVHLRRGVTAQHPHKYVLDDKELECVSALAHIELEDAQTELKRAHQAAQKIGKGAKGDEADDAGDDEWVE</sequence>
<gene>
    <name evidence="2" type="primary">PWP1_2</name>
    <name evidence="2" type="ORF">VNI00_011334</name>
</gene>
<feature type="region of interest" description="Disordered" evidence="1">
    <location>
        <begin position="53"/>
        <end position="79"/>
    </location>
</feature>
<evidence type="ECO:0000256" key="1">
    <source>
        <dbReference type="SAM" id="MobiDB-lite"/>
    </source>
</evidence>
<protein>
    <submittedName>
        <fullName evidence="2">rRNA-processing protein</fullName>
    </submittedName>
</protein>
<name>A0AAW0CCF5_9AGAR</name>
<keyword evidence="3" id="KW-1185">Reference proteome</keyword>
<dbReference type="EMBL" id="JAYKXP010000049">
    <property type="protein sequence ID" value="KAK7036669.1"/>
    <property type="molecule type" value="Genomic_DNA"/>
</dbReference>